<feature type="domain" description="MotA/TolQ/ExbB proton channel" evidence="10">
    <location>
        <begin position="127"/>
        <end position="234"/>
    </location>
</feature>
<dbReference type="AlphaFoldDB" id="A0A3D9HSE7"/>
<evidence type="ECO:0000256" key="7">
    <source>
        <dbReference type="ARBA" id="ARBA00022989"/>
    </source>
</evidence>
<gene>
    <name evidence="11" type="ORF">DFP90_102443</name>
</gene>
<protein>
    <submittedName>
        <fullName evidence="11">Chemotaxis protein MotA</fullName>
    </submittedName>
</protein>
<dbReference type="EMBL" id="QRDW01000002">
    <property type="protein sequence ID" value="RED52422.1"/>
    <property type="molecule type" value="Genomic_DNA"/>
</dbReference>
<keyword evidence="8 9" id="KW-0472">Membrane</keyword>
<evidence type="ECO:0000256" key="3">
    <source>
        <dbReference type="ARBA" id="ARBA00022448"/>
    </source>
</evidence>
<keyword evidence="3" id="KW-0813">Transport</keyword>
<comment type="similarity">
    <text evidence="2">Belongs to the MotA family.</text>
</comment>
<keyword evidence="6" id="KW-0283">Flagellar rotation</keyword>
<dbReference type="Pfam" id="PF01618">
    <property type="entry name" value="MotA_ExbB"/>
    <property type="match status" value="1"/>
</dbReference>
<dbReference type="Proteomes" id="UP000256845">
    <property type="component" value="Unassembled WGS sequence"/>
</dbReference>
<comment type="subcellular location">
    <subcellularLocation>
        <location evidence="1">Cell membrane</location>
        <topology evidence="1">Multi-pass membrane protein</topology>
    </subcellularLocation>
</comment>
<evidence type="ECO:0000256" key="2">
    <source>
        <dbReference type="ARBA" id="ARBA00008038"/>
    </source>
</evidence>
<reference evidence="11 12" key="1">
    <citation type="submission" date="2018-07" db="EMBL/GenBank/DDBJ databases">
        <title>Genomic Encyclopedia of Type Strains, Phase III (KMG-III): the genomes of soil and plant-associated and newly described type strains.</title>
        <authorList>
            <person name="Whitman W."/>
        </authorList>
    </citation>
    <scope>NUCLEOTIDE SEQUENCE [LARGE SCALE GENOMIC DNA]</scope>
    <source>
        <strain evidence="11 12">CECT 8488</strain>
    </source>
</reference>
<evidence type="ECO:0000256" key="6">
    <source>
        <dbReference type="ARBA" id="ARBA00022779"/>
    </source>
</evidence>
<dbReference type="PROSITE" id="PS01307">
    <property type="entry name" value="MOTA"/>
    <property type="match status" value="1"/>
</dbReference>
<keyword evidence="5 9" id="KW-0812">Transmembrane</keyword>
<dbReference type="PANTHER" id="PTHR30433">
    <property type="entry name" value="CHEMOTAXIS PROTEIN MOTA"/>
    <property type="match status" value="1"/>
</dbReference>
<evidence type="ECO:0000256" key="5">
    <source>
        <dbReference type="ARBA" id="ARBA00022692"/>
    </source>
</evidence>
<evidence type="ECO:0000256" key="8">
    <source>
        <dbReference type="ARBA" id="ARBA00023136"/>
    </source>
</evidence>
<evidence type="ECO:0000256" key="1">
    <source>
        <dbReference type="ARBA" id="ARBA00004651"/>
    </source>
</evidence>
<evidence type="ECO:0000259" key="10">
    <source>
        <dbReference type="Pfam" id="PF01618"/>
    </source>
</evidence>
<feature type="transmembrane region" description="Helical" evidence="9">
    <location>
        <begin position="171"/>
        <end position="192"/>
    </location>
</feature>
<feature type="transmembrane region" description="Helical" evidence="9">
    <location>
        <begin position="21"/>
        <end position="44"/>
    </location>
</feature>
<sequence>MATDVNQRGEQKPLTQPSSRYSVDLATLIGILGSVMLIISAIFLGGTPGAFVDLPSVLIVIGGTFGVTTACFSLQDMWASIKTAGRTVFRAQKNPNQAAQQLLQLAQIARFKGVLALQNYMPAISSQPMLEKGINMVIDGATGDEIERIMSQEVQATAQRHSRSVKVMRKAADIAPAMGLIGTLVGLVQMLGNLEDPSTIGPSMAVALLTTFYGAILANMIFTPLASKMEQMTSEDMLLNHLYLMASASLGRQENPRRLEMLLNTVLPPAYRVDYFGS</sequence>
<keyword evidence="4" id="KW-1003">Cell membrane</keyword>
<dbReference type="InterPro" id="IPR002898">
    <property type="entry name" value="MotA_ExbB_proton_chnl"/>
</dbReference>
<keyword evidence="7 9" id="KW-1133">Transmembrane helix</keyword>
<dbReference type="GO" id="GO:0006935">
    <property type="term" value="P:chemotaxis"/>
    <property type="evidence" value="ECO:0007669"/>
    <property type="project" value="InterPro"/>
</dbReference>
<name>A0A3D9HSE7_9PROT</name>
<dbReference type="GO" id="GO:0005886">
    <property type="term" value="C:plasma membrane"/>
    <property type="evidence" value="ECO:0007669"/>
    <property type="project" value="UniProtKB-SubCell"/>
</dbReference>
<proteinExistence type="inferred from homology"/>
<dbReference type="OrthoDB" id="9806929at2"/>
<evidence type="ECO:0000313" key="12">
    <source>
        <dbReference type="Proteomes" id="UP000256845"/>
    </source>
</evidence>
<accession>A0A3D9HSE7</accession>
<organism evidence="11 12">
    <name type="scientific">Aestuariispira insulae</name>
    <dbReference type="NCBI Taxonomy" id="1461337"/>
    <lineage>
        <taxon>Bacteria</taxon>
        <taxon>Pseudomonadati</taxon>
        <taxon>Pseudomonadota</taxon>
        <taxon>Alphaproteobacteria</taxon>
        <taxon>Rhodospirillales</taxon>
        <taxon>Kiloniellaceae</taxon>
        <taxon>Aestuariispira</taxon>
    </lineage>
</organism>
<dbReference type="InterPro" id="IPR000540">
    <property type="entry name" value="Flag_MotA_CS"/>
</dbReference>
<comment type="caution">
    <text evidence="11">The sequence shown here is derived from an EMBL/GenBank/DDBJ whole genome shotgun (WGS) entry which is preliminary data.</text>
</comment>
<evidence type="ECO:0000313" key="11">
    <source>
        <dbReference type="EMBL" id="RED52422.1"/>
    </source>
</evidence>
<dbReference type="RefSeq" id="WP_115935957.1">
    <property type="nucleotide sequence ID" value="NZ_QRDW01000002.1"/>
</dbReference>
<feature type="transmembrane region" description="Helical" evidence="9">
    <location>
        <begin position="56"/>
        <end position="74"/>
    </location>
</feature>
<evidence type="ECO:0000256" key="4">
    <source>
        <dbReference type="ARBA" id="ARBA00022475"/>
    </source>
</evidence>
<feature type="transmembrane region" description="Helical" evidence="9">
    <location>
        <begin position="204"/>
        <end position="222"/>
    </location>
</feature>
<dbReference type="PANTHER" id="PTHR30433:SF2">
    <property type="entry name" value="MOTILITY PROTEIN A"/>
    <property type="match status" value="1"/>
</dbReference>
<dbReference type="InterPro" id="IPR047055">
    <property type="entry name" value="MotA-like"/>
</dbReference>
<keyword evidence="12" id="KW-1185">Reference proteome</keyword>
<dbReference type="GO" id="GO:0071978">
    <property type="term" value="P:bacterial-type flagellum-dependent swarming motility"/>
    <property type="evidence" value="ECO:0007669"/>
    <property type="project" value="InterPro"/>
</dbReference>
<evidence type="ECO:0000256" key="9">
    <source>
        <dbReference type="SAM" id="Phobius"/>
    </source>
</evidence>